<sequence>MGRRAAEEYGRRISKSFFSYKSLAISVCSLNLLFAALLLSSAAFSSPSGVKYTKDQIRSMEESIRVRLAAVPVELVDLAKKLKEELKEEGERRWELQAAQKWEVADEILGRLKGLGADANETQQREAVESWRSEKLEQIKRAATGNMTSNSSIPAQEAKMLEGALQSDWFNLLEDIGFWMPANVNNSEINDEPENAQELEDREIIAGPPLPPECHAELHTDYDGAAVRWGLTHHKESAADCCQACLDHAKNAKEGEKKCNIWVYCPSEFGCYSPDIYEHKHQECWLKQAEKPRLNFKDKYSEPYRNSHPKAPVVVPWMSGVIAA</sequence>
<dbReference type="EMBL" id="JANAVB010005597">
    <property type="protein sequence ID" value="KAJ6846887.1"/>
    <property type="molecule type" value="Genomic_DNA"/>
</dbReference>
<reference evidence="2" key="1">
    <citation type="journal article" date="2023" name="GigaByte">
        <title>Genome assembly of the bearded iris, Iris pallida Lam.</title>
        <authorList>
            <person name="Bruccoleri R.E."/>
            <person name="Oakeley E.J."/>
            <person name="Faust A.M.E."/>
            <person name="Altorfer M."/>
            <person name="Dessus-Babus S."/>
            <person name="Burckhardt D."/>
            <person name="Oertli M."/>
            <person name="Naumann U."/>
            <person name="Petersen F."/>
            <person name="Wong J."/>
        </authorList>
    </citation>
    <scope>NUCLEOTIDE SEQUENCE</scope>
    <source>
        <strain evidence="2">GSM-AAB239-AS_SAM_17_03QT</strain>
    </source>
</reference>
<dbReference type="PANTHER" id="PTHR33344:SF1">
    <property type="entry name" value="OS06G0214100 PROTEIN"/>
    <property type="match status" value="1"/>
</dbReference>
<dbReference type="AlphaFoldDB" id="A0AAX6I268"/>
<feature type="domain" description="Apple" evidence="1">
    <location>
        <begin position="220"/>
        <end position="287"/>
    </location>
</feature>
<evidence type="ECO:0000259" key="1">
    <source>
        <dbReference type="Pfam" id="PF14295"/>
    </source>
</evidence>
<name>A0AAX6I268_IRIPA</name>
<accession>A0AAX6I268</accession>
<dbReference type="Pfam" id="PF14295">
    <property type="entry name" value="PAN_4"/>
    <property type="match status" value="1"/>
</dbReference>
<keyword evidence="3" id="KW-1185">Reference proteome</keyword>
<comment type="caution">
    <text evidence="2">The sequence shown here is derived from an EMBL/GenBank/DDBJ whole genome shotgun (WGS) entry which is preliminary data.</text>
</comment>
<organism evidence="2 3">
    <name type="scientific">Iris pallida</name>
    <name type="common">Sweet iris</name>
    <dbReference type="NCBI Taxonomy" id="29817"/>
    <lineage>
        <taxon>Eukaryota</taxon>
        <taxon>Viridiplantae</taxon>
        <taxon>Streptophyta</taxon>
        <taxon>Embryophyta</taxon>
        <taxon>Tracheophyta</taxon>
        <taxon>Spermatophyta</taxon>
        <taxon>Magnoliopsida</taxon>
        <taxon>Liliopsida</taxon>
        <taxon>Asparagales</taxon>
        <taxon>Iridaceae</taxon>
        <taxon>Iridoideae</taxon>
        <taxon>Irideae</taxon>
        <taxon>Iris</taxon>
    </lineage>
</organism>
<dbReference type="Proteomes" id="UP001140949">
    <property type="component" value="Unassembled WGS sequence"/>
</dbReference>
<dbReference type="Gene3D" id="3.50.4.10">
    <property type="entry name" value="Hepatocyte Growth Factor"/>
    <property type="match status" value="1"/>
</dbReference>
<dbReference type="InterPro" id="IPR003609">
    <property type="entry name" value="Pan_app"/>
</dbReference>
<gene>
    <name evidence="2" type="ORF">M6B38_283770</name>
</gene>
<evidence type="ECO:0000313" key="3">
    <source>
        <dbReference type="Proteomes" id="UP001140949"/>
    </source>
</evidence>
<protein>
    <recommendedName>
        <fullName evidence="1">Apple domain-containing protein</fullName>
    </recommendedName>
</protein>
<dbReference type="PANTHER" id="PTHR33344">
    <property type="entry name" value="OS02G0761600 PROTEIN"/>
    <property type="match status" value="1"/>
</dbReference>
<proteinExistence type="predicted"/>
<reference evidence="2" key="2">
    <citation type="submission" date="2023-04" db="EMBL/GenBank/DDBJ databases">
        <authorList>
            <person name="Bruccoleri R.E."/>
            <person name="Oakeley E.J."/>
            <person name="Faust A.-M."/>
            <person name="Dessus-Babus S."/>
            <person name="Altorfer M."/>
            <person name="Burckhardt D."/>
            <person name="Oertli M."/>
            <person name="Naumann U."/>
            <person name="Petersen F."/>
            <person name="Wong J."/>
        </authorList>
    </citation>
    <scope>NUCLEOTIDE SEQUENCE</scope>
    <source>
        <strain evidence="2">GSM-AAB239-AS_SAM_17_03QT</strain>
        <tissue evidence="2">Leaf</tissue>
    </source>
</reference>
<evidence type="ECO:0000313" key="2">
    <source>
        <dbReference type="EMBL" id="KAJ6846887.1"/>
    </source>
</evidence>